<gene>
    <name evidence="10" type="ORF">GCM10009850_044590</name>
</gene>
<keyword evidence="5" id="KW-0418">Kinase</keyword>
<feature type="repeat" description="WD" evidence="7">
    <location>
        <begin position="390"/>
        <end position="411"/>
    </location>
</feature>
<evidence type="ECO:0000259" key="9">
    <source>
        <dbReference type="PROSITE" id="PS50011"/>
    </source>
</evidence>
<proteinExistence type="predicted"/>
<dbReference type="RefSeq" id="WP_344477678.1">
    <property type="nucleotide sequence ID" value="NZ_BAAAQX010000010.1"/>
</dbReference>
<feature type="repeat" description="WD" evidence="7">
    <location>
        <begin position="557"/>
        <end position="600"/>
    </location>
</feature>
<dbReference type="Proteomes" id="UP001499843">
    <property type="component" value="Unassembled WGS sequence"/>
</dbReference>
<keyword evidence="2" id="KW-0808">Transferase</keyword>
<evidence type="ECO:0000256" key="3">
    <source>
        <dbReference type="ARBA" id="ARBA00022737"/>
    </source>
</evidence>
<dbReference type="InterPro" id="IPR036322">
    <property type="entry name" value="WD40_repeat_dom_sf"/>
</dbReference>
<dbReference type="PROSITE" id="PS00678">
    <property type="entry name" value="WD_REPEATS_1"/>
    <property type="match status" value="1"/>
</dbReference>
<keyword evidence="4" id="KW-0547">Nucleotide-binding</keyword>
<feature type="compositionally biased region" description="Pro residues" evidence="8">
    <location>
        <begin position="269"/>
        <end position="280"/>
    </location>
</feature>
<dbReference type="PROSITE" id="PS50082">
    <property type="entry name" value="WD_REPEATS_2"/>
    <property type="match status" value="2"/>
</dbReference>
<dbReference type="Gene3D" id="2.130.10.10">
    <property type="entry name" value="YVTN repeat-like/Quinoprotein amine dehydrogenase"/>
    <property type="match status" value="2"/>
</dbReference>
<evidence type="ECO:0000256" key="7">
    <source>
        <dbReference type="PROSITE-ProRule" id="PRU00221"/>
    </source>
</evidence>
<sequence>MAGRRPLGPQDLARVGGHQLTHILGEGGQGIVYLGRSPDGRPVAVKVLHARRATDPAESRRFTRESAIIARLAPFCTAAVLETGELDGRPYLISEYVPGPTLDELVGESGPLRTGLDQLAVATLTALSAVHRAGIVHRDFKPSNVIMGPVGPTVIDFGIARLTDRSTTRSGLVGTPAYLAPELLDGQRAGPAADVFAWAATMVFAATGHRAFPGETQAAVLFALLTSEPDLTGVPPRLAPLLKACFAKKPQDRPTTEALLDHLTSRVRPAPPAVVPPPVPETSETASPQRRPVNRRALLAAAAATGAAGAASLLIPPWLASRPSTTGPSTQITTAPATTAPATTAPATTAPATTAARPSPVSSPRATTFITDFPVRSLTLGRLGDLTIAVTGGDDNTVRLWNLRTHQQHGETMQGTRQSPGSTGEFVQSVAMGQLDGEPIICGSSGLDDLVVWDPRTYRRSGATIRLKPQGSYRFRVKVAQVSGRTIALSHSSGPSIDVWDLGTRKRHGAPLTGLPGQVAVMEVGQLDGRVVIAGGDDEGGLLMWDLESGQPRGDLLKGHTEQLSAIAFGQIDGTAVALSGGLDETVRVWDLETGKLRGNLMSRLGVVEWIGTGQLDGQPIAVVINAGNVMRLWNLRSGEQHGKTLRDRLTVFQQAAIGRLDGRTIVVVTADSERGENGATRLWDLGPA</sequence>
<reference evidence="10 11" key="1">
    <citation type="journal article" date="2019" name="Int. J. Syst. Evol. Microbiol.">
        <title>The Global Catalogue of Microorganisms (GCM) 10K type strain sequencing project: providing services to taxonomists for standard genome sequencing and annotation.</title>
        <authorList>
            <consortium name="The Broad Institute Genomics Platform"/>
            <consortium name="The Broad Institute Genome Sequencing Center for Infectious Disease"/>
            <person name="Wu L."/>
            <person name="Ma J."/>
        </authorList>
    </citation>
    <scope>NUCLEOTIDE SEQUENCE [LARGE SCALE GENOMIC DNA]</scope>
    <source>
        <strain evidence="10 11">JCM 16114</strain>
    </source>
</reference>
<dbReference type="CDD" id="cd14014">
    <property type="entry name" value="STKc_PknB_like"/>
    <property type="match status" value="1"/>
</dbReference>
<evidence type="ECO:0000313" key="11">
    <source>
        <dbReference type="Proteomes" id="UP001499843"/>
    </source>
</evidence>
<keyword evidence="6" id="KW-0067">ATP-binding</keyword>
<dbReference type="Pfam" id="PF00400">
    <property type="entry name" value="WD40"/>
    <property type="match status" value="2"/>
</dbReference>
<dbReference type="Pfam" id="PF00069">
    <property type="entry name" value="Pkinase"/>
    <property type="match status" value="1"/>
</dbReference>
<feature type="compositionally biased region" description="Low complexity" evidence="8">
    <location>
        <begin position="333"/>
        <end position="365"/>
    </location>
</feature>
<keyword evidence="11" id="KW-1185">Reference proteome</keyword>
<evidence type="ECO:0000256" key="4">
    <source>
        <dbReference type="ARBA" id="ARBA00022741"/>
    </source>
</evidence>
<dbReference type="InterPro" id="IPR015943">
    <property type="entry name" value="WD40/YVTN_repeat-like_dom_sf"/>
</dbReference>
<dbReference type="SMART" id="SM00320">
    <property type="entry name" value="WD40"/>
    <property type="match status" value="2"/>
</dbReference>
<dbReference type="PANTHER" id="PTHR43289:SF34">
    <property type="entry name" value="SERINE_THREONINE-PROTEIN KINASE YBDM-RELATED"/>
    <property type="match status" value="1"/>
</dbReference>
<dbReference type="PANTHER" id="PTHR43289">
    <property type="entry name" value="MITOGEN-ACTIVATED PROTEIN KINASE KINASE KINASE 20-RELATED"/>
    <property type="match status" value="1"/>
</dbReference>
<evidence type="ECO:0000256" key="2">
    <source>
        <dbReference type="ARBA" id="ARBA00022679"/>
    </source>
</evidence>
<feature type="region of interest" description="Disordered" evidence="8">
    <location>
        <begin position="322"/>
        <end position="365"/>
    </location>
</feature>
<dbReference type="InterPro" id="IPR001680">
    <property type="entry name" value="WD40_rpt"/>
</dbReference>
<dbReference type="SUPFAM" id="SSF56112">
    <property type="entry name" value="Protein kinase-like (PK-like)"/>
    <property type="match status" value="1"/>
</dbReference>
<accession>A0ABN3CJB9</accession>
<comment type="caution">
    <text evidence="10">The sequence shown here is derived from an EMBL/GenBank/DDBJ whole genome shotgun (WGS) entry which is preliminary data.</text>
</comment>
<dbReference type="Gene3D" id="1.10.510.10">
    <property type="entry name" value="Transferase(Phosphotransferase) domain 1"/>
    <property type="match status" value="1"/>
</dbReference>
<feature type="domain" description="Protein kinase" evidence="9">
    <location>
        <begin position="18"/>
        <end position="265"/>
    </location>
</feature>
<evidence type="ECO:0000256" key="5">
    <source>
        <dbReference type="ARBA" id="ARBA00022777"/>
    </source>
</evidence>
<dbReference type="PROSITE" id="PS50294">
    <property type="entry name" value="WD_REPEATS_REGION"/>
    <property type="match status" value="1"/>
</dbReference>
<dbReference type="EMBL" id="BAAAQX010000010">
    <property type="protein sequence ID" value="GAA2209001.1"/>
    <property type="molecule type" value="Genomic_DNA"/>
</dbReference>
<feature type="compositionally biased region" description="Polar residues" evidence="8">
    <location>
        <begin position="322"/>
        <end position="332"/>
    </location>
</feature>
<dbReference type="InterPro" id="IPR008271">
    <property type="entry name" value="Ser/Thr_kinase_AS"/>
</dbReference>
<evidence type="ECO:0000256" key="6">
    <source>
        <dbReference type="ARBA" id="ARBA00022840"/>
    </source>
</evidence>
<protein>
    <recommendedName>
        <fullName evidence="9">Protein kinase domain-containing protein</fullName>
    </recommendedName>
</protein>
<dbReference type="InterPro" id="IPR011009">
    <property type="entry name" value="Kinase-like_dom_sf"/>
</dbReference>
<name>A0ABN3CJB9_9ACTN</name>
<dbReference type="PROSITE" id="PS50011">
    <property type="entry name" value="PROTEIN_KINASE_DOM"/>
    <property type="match status" value="1"/>
</dbReference>
<dbReference type="Gene3D" id="3.30.200.20">
    <property type="entry name" value="Phosphorylase Kinase, domain 1"/>
    <property type="match status" value="1"/>
</dbReference>
<dbReference type="InterPro" id="IPR019775">
    <property type="entry name" value="WD40_repeat_CS"/>
</dbReference>
<evidence type="ECO:0000313" key="10">
    <source>
        <dbReference type="EMBL" id="GAA2209001.1"/>
    </source>
</evidence>
<evidence type="ECO:0000256" key="8">
    <source>
        <dbReference type="SAM" id="MobiDB-lite"/>
    </source>
</evidence>
<dbReference type="SUPFAM" id="SSF50978">
    <property type="entry name" value="WD40 repeat-like"/>
    <property type="match status" value="1"/>
</dbReference>
<keyword evidence="1 7" id="KW-0853">WD repeat</keyword>
<keyword evidence="3" id="KW-0677">Repeat</keyword>
<organism evidence="10 11">
    <name type="scientific">Nonomuraea monospora</name>
    <dbReference type="NCBI Taxonomy" id="568818"/>
    <lineage>
        <taxon>Bacteria</taxon>
        <taxon>Bacillati</taxon>
        <taxon>Actinomycetota</taxon>
        <taxon>Actinomycetes</taxon>
        <taxon>Streptosporangiales</taxon>
        <taxon>Streptosporangiaceae</taxon>
        <taxon>Nonomuraea</taxon>
    </lineage>
</organism>
<dbReference type="PROSITE" id="PS00108">
    <property type="entry name" value="PROTEIN_KINASE_ST"/>
    <property type="match status" value="1"/>
</dbReference>
<dbReference type="InterPro" id="IPR000719">
    <property type="entry name" value="Prot_kinase_dom"/>
</dbReference>
<feature type="region of interest" description="Disordered" evidence="8">
    <location>
        <begin position="263"/>
        <end position="292"/>
    </location>
</feature>
<evidence type="ECO:0000256" key="1">
    <source>
        <dbReference type="ARBA" id="ARBA00022574"/>
    </source>
</evidence>